<reference evidence="5" key="2">
    <citation type="submission" date="2020-11" db="EMBL/GenBank/DDBJ databases">
        <authorList>
            <consortium name="DOE Joint Genome Institute"/>
            <person name="Kuo A."/>
            <person name="Miyauchi S."/>
            <person name="Kiss E."/>
            <person name="Drula E."/>
            <person name="Kohler A."/>
            <person name="Sanchez-Garcia M."/>
            <person name="Andreopoulos B."/>
            <person name="Barry K.W."/>
            <person name="Bonito G."/>
            <person name="Buee M."/>
            <person name="Carver A."/>
            <person name="Chen C."/>
            <person name="Cichocki N."/>
            <person name="Clum A."/>
            <person name="Culley D."/>
            <person name="Crous P.W."/>
            <person name="Fauchery L."/>
            <person name="Girlanda M."/>
            <person name="Hayes R."/>
            <person name="Keri Z."/>
            <person name="Labutti K."/>
            <person name="Lipzen A."/>
            <person name="Lombard V."/>
            <person name="Magnuson J."/>
            <person name="Maillard F."/>
            <person name="Morin E."/>
            <person name="Murat C."/>
            <person name="Nolan M."/>
            <person name="Ohm R."/>
            <person name="Pangilinan J."/>
            <person name="Pereira M."/>
            <person name="Perotto S."/>
            <person name="Peter M."/>
            <person name="Riley R."/>
            <person name="Sitrit Y."/>
            <person name="Stielow B."/>
            <person name="Szollosi G."/>
            <person name="Zifcakova L."/>
            <person name="Stursova M."/>
            <person name="Spatafora J.W."/>
            <person name="Tedersoo L."/>
            <person name="Vaario L.-M."/>
            <person name="Yamada A."/>
            <person name="Yan M."/>
            <person name="Wang P."/>
            <person name="Xu J."/>
            <person name="Bruns T."/>
            <person name="Baldrian P."/>
            <person name="Vilgalys R."/>
            <person name="Henrissat B."/>
            <person name="Grigoriev I.V."/>
            <person name="Hibbett D."/>
            <person name="Nagy L.G."/>
            <person name="Martin F.M."/>
        </authorList>
    </citation>
    <scope>NUCLEOTIDE SEQUENCE</scope>
    <source>
        <strain evidence="5">UH-Tt-Lm1</strain>
    </source>
</reference>
<evidence type="ECO:0000256" key="3">
    <source>
        <dbReference type="ARBA" id="ARBA00022729"/>
    </source>
</evidence>
<comment type="similarity">
    <text evidence="1">Belongs to the LCL2 family.</text>
</comment>
<evidence type="ECO:0000313" key="5">
    <source>
        <dbReference type="EMBL" id="KAF9782972.1"/>
    </source>
</evidence>
<dbReference type="Proteomes" id="UP000736335">
    <property type="component" value="Unassembled WGS sequence"/>
</dbReference>
<gene>
    <name evidence="5" type="ORF">BJ322DRAFT_1073676</name>
</gene>
<dbReference type="EMBL" id="WIUZ02000011">
    <property type="protein sequence ID" value="KAF9782972.1"/>
    <property type="molecule type" value="Genomic_DNA"/>
</dbReference>
<evidence type="ECO:0000256" key="4">
    <source>
        <dbReference type="SAM" id="SignalP"/>
    </source>
</evidence>
<feature type="signal peptide" evidence="4">
    <location>
        <begin position="1"/>
        <end position="19"/>
    </location>
</feature>
<dbReference type="InterPro" id="IPR034543">
    <property type="entry name" value="LCL2"/>
</dbReference>
<proteinExistence type="inferred from homology"/>
<evidence type="ECO:0000256" key="2">
    <source>
        <dbReference type="ARBA" id="ARBA00018534"/>
    </source>
</evidence>
<organism evidence="5 6">
    <name type="scientific">Thelephora terrestris</name>
    <dbReference type="NCBI Taxonomy" id="56493"/>
    <lineage>
        <taxon>Eukaryota</taxon>
        <taxon>Fungi</taxon>
        <taxon>Dikarya</taxon>
        <taxon>Basidiomycota</taxon>
        <taxon>Agaricomycotina</taxon>
        <taxon>Agaricomycetes</taxon>
        <taxon>Thelephorales</taxon>
        <taxon>Thelephoraceae</taxon>
        <taxon>Thelephora</taxon>
    </lineage>
</organism>
<accession>A0A9P6L534</accession>
<keyword evidence="6" id="KW-1185">Reference proteome</keyword>
<evidence type="ECO:0000313" key="6">
    <source>
        <dbReference type="Proteomes" id="UP000736335"/>
    </source>
</evidence>
<dbReference type="PANTHER" id="PTHR38425:SF1">
    <property type="entry name" value="LONG CHRONOLOGICAL LIFESPAN PROTEIN 2"/>
    <property type="match status" value="1"/>
</dbReference>
<evidence type="ECO:0000256" key="1">
    <source>
        <dbReference type="ARBA" id="ARBA00010545"/>
    </source>
</evidence>
<name>A0A9P6L534_9AGAM</name>
<dbReference type="GO" id="GO:0036503">
    <property type="term" value="P:ERAD pathway"/>
    <property type="evidence" value="ECO:0007669"/>
    <property type="project" value="TreeGrafter"/>
</dbReference>
<sequence length="117" mass="12994">MSKYLAIFAILLFCQLAAAQFGFFEQMFQGGQQQQQQQRQRPPGADHWRAQADAVPCSAYLCPDTLVCVDSPSQCPCPNVEDIKCLIPDFQDKLAGTVICVRGGGCEDVDYHMNSWS</sequence>
<protein>
    <recommendedName>
        <fullName evidence="2">Long chronological lifespan protein 2</fullName>
    </recommendedName>
</protein>
<feature type="chain" id="PRO_5040479698" description="Long chronological lifespan protein 2" evidence="4">
    <location>
        <begin position="20"/>
        <end position="117"/>
    </location>
</feature>
<dbReference type="OrthoDB" id="2234316at2759"/>
<reference evidence="5" key="1">
    <citation type="journal article" date="2020" name="Nat. Commun.">
        <title>Large-scale genome sequencing of mycorrhizal fungi provides insights into the early evolution of symbiotic traits.</title>
        <authorList>
            <person name="Miyauchi S."/>
            <person name="Kiss E."/>
            <person name="Kuo A."/>
            <person name="Drula E."/>
            <person name="Kohler A."/>
            <person name="Sanchez-Garcia M."/>
            <person name="Morin E."/>
            <person name="Andreopoulos B."/>
            <person name="Barry K.W."/>
            <person name="Bonito G."/>
            <person name="Buee M."/>
            <person name="Carver A."/>
            <person name="Chen C."/>
            <person name="Cichocki N."/>
            <person name="Clum A."/>
            <person name="Culley D."/>
            <person name="Crous P.W."/>
            <person name="Fauchery L."/>
            <person name="Girlanda M."/>
            <person name="Hayes R.D."/>
            <person name="Keri Z."/>
            <person name="LaButti K."/>
            <person name="Lipzen A."/>
            <person name="Lombard V."/>
            <person name="Magnuson J."/>
            <person name="Maillard F."/>
            <person name="Murat C."/>
            <person name="Nolan M."/>
            <person name="Ohm R.A."/>
            <person name="Pangilinan J."/>
            <person name="Pereira M.F."/>
            <person name="Perotto S."/>
            <person name="Peter M."/>
            <person name="Pfister S."/>
            <person name="Riley R."/>
            <person name="Sitrit Y."/>
            <person name="Stielow J.B."/>
            <person name="Szollosi G."/>
            <person name="Zifcakova L."/>
            <person name="Stursova M."/>
            <person name="Spatafora J.W."/>
            <person name="Tedersoo L."/>
            <person name="Vaario L.M."/>
            <person name="Yamada A."/>
            <person name="Yan M."/>
            <person name="Wang P."/>
            <person name="Xu J."/>
            <person name="Bruns T."/>
            <person name="Baldrian P."/>
            <person name="Vilgalys R."/>
            <person name="Dunand C."/>
            <person name="Henrissat B."/>
            <person name="Grigoriev I.V."/>
            <person name="Hibbett D."/>
            <person name="Nagy L.G."/>
            <person name="Martin F.M."/>
        </authorList>
    </citation>
    <scope>NUCLEOTIDE SEQUENCE</scope>
    <source>
        <strain evidence="5">UH-Tt-Lm1</strain>
    </source>
</reference>
<dbReference type="AlphaFoldDB" id="A0A9P6L534"/>
<keyword evidence="3 4" id="KW-0732">Signal</keyword>
<comment type="caution">
    <text evidence="5">The sequence shown here is derived from an EMBL/GenBank/DDBJ whole genome shotgun (WGS) entry which is preliminary data.</text>
</comment>
<dbReference type="PANTHER" id="PTHR38425">
    <property type="entry name" value="LONG CHRONOLOGICAL LIFESPAN PROTEIN 2"/>
    <property type="match status" value="1"/>
</dbReference>